<evidence type="ECO:0000313" key="1">
    <source>
        <dbReference type="EMBL" id="GIY36502.1"/>
    </source>
</evidence>
<keyword evidence="2" id="KW-1185">Reference proteome</keyword>
<name>A0AAV4SSV8_CAEEX</name>
<reference evidence="1 2" key="1">
    <citation type="submission" date="2021-06" db="EMBL/GenBank/DDBJ databases">
        <title>Caerostris extrusa draft genome.</title>
        <authorList>
            <person name="Kono N."/>
            <person name="Arakawa K."/>
        </authorList>
    </citation>
    <scope>NUCLEOTIDE SEQUENCE [LARGE SCALE GENOMIC DNA]</scope>
</reference>
<gene>
    <name evidence="1" type="ORF">CEXT_521731</name>
</gene>
<dbReference type="AlphaFoldDB" id="A0AAV4SSV8"/>
<dbReference type="EMBL" id="BPLR01010057">
    <property type="protein sequence ID" value="GIY36502.1"/>
    <property type="molecule type" value="Genomic_DNA"/>
</dbReference>
<protein>
    <submittedName>
        <fullName evidence="1">Uncharacterized protein</fullName>
    </submittedName>
</protein>
<comment type="caution">
    <text evidence="1">The sequence shown here is derived from an EMBL/GenBank/DDBJ whole genome shotgun (WGS) entry which is preliminary data.</text>
</comment>
<evidence type="ECO:0000313" key="2">
    <source>
        <dbReference type="Proteomes" id="UP001054945"/>
    </source>
</evidence>
<organism evidence="1 2">
    <name type="scientific">Caerostris extrusa</name>
    <name type="common">Bark spider</name>
    <name type="synonym">Caerostris bankana</name>
    <dbReference type="NCBI Taxonomy" id="172846"/>
    <lineage>
        <taxon>Eukaryota</taxon>
        <taxon>Metazoa</taxon>
        <taxon>Ecdysozoa</taxon>
        <taxon>Arthropoda</taxon>
        <taxon>Chelicerata</taxon>
        <taxon>Arachnida</taxon>
        <taxon>Araneae</taxon>
        <taxon>Araneomorphae</taxon>
        <taxon>Entelegynae</taxon>
        <taxon>Araneoidea</taxon>
        <taxon>Araneidae</taxon>
        <taxon>Caerostris</taxon>
    </lineage>
</organism>
<proteinExistence type="predicted"/>
<sequence>MAHRGHTTDLLKSLPYLCGGEEVTSAESTPQYEIGCPKDGPPWQECRLLSGIRERQMIFPGIVRAYRIWHHFSGRISAAAQPDAR</sequence>
<dbReference type="Proteomes" id="UP001054945">
    <property type="component" value="Unassembled WGS sequence"/>
</dbReference>
<accession>A0AAV4SSV8</accession>